<dbReference type="PROSITE" id="PS50928">
    <property type="entry name" value="ABC_TM1"/>
    <property type="match status" value="1"/>
</dbReference>
<keyword evidence="7 8" id="KW-0472">Membrane</keyword>
<dbReference type="Proteomes" id="UP001165679">
    <property type="component" value="Unassembled WGS sequence"/>
</dbReference>
<reference evidence="10" key="2">
    <citation type="submission" date="2022-10" db="EMBL/GenBank/DDBJ databases">
        <authorList>
            <person name="Trinh H.N."/>
        </authorList>
    </citation>
    <scope>NUCLEOTIDE SEQUENCE</scope>
    <source>
        <strain evidence="10">RN2-1</strain>
    </source>
</reference>
<dbReference type="EMBL" id="JAPDNT010000025">
    <property type="protein sequence ID" value="MCW3476860.1"/>
    <property type="molecule type" value="Genomic_DNA"/>
</dbReference>
<accession>A0AA41YUR6</accession>
<dbReference type="SUPFAM" id="SSF161098">
    <property type="entry name" value="MetI-like"/>
    <property type="match status" value="1"/>
</dbReference>
<feature type="transmembrane region" description="Helical" evidence="8">
    <location>
        <begin position="204"/>
        <end position="225"/>
    </location>
</feature>
<dbReference type="InterPro" id="IPR000515">
    <property type="entry name" value="MetI-like"/>
</dbReference>
<reference evidence="10" key="1">
    <citation type="submission" date="2022-09" db="EMBL/GenBank/DDBJ databases">
        <title>Rhodovastum sp. nov. RN2-1 isolated from soil in Seongnam, South Korea.</title>
        <authorList>
            <person name="Le N.T."/>
        </authorList>
    </citation>
    <scope>NUCLEOTIDE SEQUENCE</scope>
    <source>
        <strain evidence="10">RN2-1</strain>
    </source>
</reference>
<gene>
    <name evidence="10" type="ORF">OL599_20025</name>
</gene>
<dbReference type="RefSeq" id="WP_264715699.1">
    <property type="nucleotide sequence ID" value="NZ_JAPDNT010000025.1"/>
</dbReference>
<dbReference type="PANTHER" id="PTHR30614:SF42">
    <property type="entry name" value="GLUTAMATE_ASPARTATE IMPORT PERMEASE PROTEIN GLTJ"/>
    <property type="match status" value="1"/>
</dbReference>
<dbReference type="PANTHER" id="PTHR30614">
    <property type="entry name" value="MEMBRANE COMPONENT OF AMINO ACID ABC TRANSPORTER"/>
    <property type="match status" value="1"/>
</dbReference>
<comment type="caution">
    <text evidence="10">The sequence shown here is derived from an EMBL/GenBank/DDBJ whole genome shotgun (WGS) entry which is preliminary data.</text>
</comment>
<evidence type="ECO:0000256" key="5">
    <source>
        <dbReference type="ARBA" id="ARBA00022692"/>
    </source>
</evidence>
<dbReference type="InterPro" id="IPR035906">
    <property type="entry name" value="MetI-like_sf"/>
</dbReference>
<protein>
    <submittedName>
        <fullName evidence="10">Amino acid ABC transporter permease</fullName>
    </submittedName>
</protein>
<dbReference type="InterPro" id="IPR010065">
    <property type="entry name" value="AA_ABC_transptr_permease_3TM"/>
</dbReference>
<evidence type="ECO:0000256" key="3">
    <source>
        <dbReference type="ARBA" id="ARBA00022448"/>
    </source>
</evidence>
<dbReference type="Pfam" id="PF00528">
    <property type="entry name" value="BPD_transp_1"/>
    <property type="match status" value="1"/>
</dbReference>
<dbReference type="Gene3D" id="1.10.3720.10">
    <property type="entry name" value="MetI-like"/>
    <property type="match status" value="1"/>
</dbReference>
<evidence type="ECO:0000256" key="1">
    <source>
        <dbReference type="ARBA" id="ARBA00004429"/>
    </source>
</evidence>
<keyword evidence="11" id="KW-1185">Reference proteome</keyword>
<evidence type="ECO:0000313" key="11">
    <source>
        <dbReference type="Proteomes" id="UP001165679"/>
    </source>
</evidence>
<comment type="subcellular location">
    <subcellularLocation>
        <location evidence="1">Cell inner membrane</location>
        <topology evidence="1">Multi-pass membrane protein</topology>
    </subcellularLocation>
    <subcellularLocation>
        <location evidence="8">Cell membrane</location>
        <topology evidence="8">Multi-pass membrane protein</topology>
    </subcellularLocation>
</comment>
<feature type="transmembrane region" description="Helical" evidence="8">
    <location>
        <begin position="59"/>
        <end position="81"/>
    </location>
</feature>
<evidence type="ECO:0000259" key="9">
    <source>
        <dbReference type="PROSITE" id="PS50928"/>
    </source>
</evidence>
<dbReference type="GO" id="GO:0022857">
    <property type="term" value="F:transmembrane transporter activity"/>
    <property type="evidence" value="ECO:0007669"/>
    <property type="project" value="InterPro"/>
</dbReference>
<dbReference type="CDD" id="cd06261">
    <property type="entry name" value="TM_PBP2"/>
    <property type="match status" value="1"/>
</dbReference>
<name>A0AA41YUR6_9PROT</name>
<keyword evidence="6 8" id="KW-1133">Transmembrane helix</keyword>
<evidence type="ECO:0000256" key="4">
    <source>
        <dbReference type="ARBA" id="ARBA00022475"/>
    </source>
</evidence>
<evidence type="ECO:0000256" key="7">
    <source>
        <dbReference type="ARBA" id="ARBA00023136"/>
    </source>
</evidence>
<sequence length="240" mass="26913">MRYSWHWSVLTIEPHFGWIVSGVQWTILVSLASWSIAFTLGSVLGVARTVRSPAVRAFAGAYVEVFRNVPLLVQMFLWYFVLPELLPERWGTWLKRELPDAEFWTAVVCLGLYTACRVCETVRSGIGSISRGQAYAGLATGLTPFQVYRHILLPVGYRIILPALTTEFLSIFKNSSLALTIGVLELTGQTRRIAEYTFQPIEMFLTATVLYGLMTLTVTGLMRIVESRTQLPGMITVAAR</sequence>
<dbReference type="AlphaFoldDB" id="A0AA41YUR6"/>
<dbReference type="NCBIfam" id="TIGR01726">
    <property type="entry name" value="HEQRo_perm_3TM"/>
    <property type="match status" value="1"/>
</dbReference>
<keyword evidence="5 8" id="KW-0812">Transmembrane</keyword>
<proteinExistence type="inferred from homology"/>
<feature type="domain" description="ABC transmembrane type-1" evidence="9">
    <location>
        <begin position="23"/>
        <end position="222"/>
    </location>
</feature>
<dbReference type="GO" id="GO:0006865">
    <property type="term" value="P:amino acid transport"/>
    <property type="evidence" value="ECO:0007669"/>
    <property type="project" value="TreeGrafter"/>
</dbReference>
<organism evidence="10 11">
    <name type="scientific">Limobrevibacterium gyesilva</name>
    <dbReference type="NCBI Taxonomy" id="2991712"/>
    <lineage>
        <taxon>Bacteria</taxon>
        <taxon>Pseudomonadati</taxon>
        <taxon>Pseudomonadota</taxon>
        <taxon>Alphaproteobacteria</taxon>
        <taxon>Acetobacterales</taxon>
        <taxon>Acetobacteraceae</taxon>
        <taxon>Limobrevibacterium</taxon>
    </lineage>
</organism>
<feature type="transmembrane region" description="Helical" evidence="8">
    <location>
        <begin position="25"/>
        <end position="47"/>
    </location>
</feature>
<dbReference type="InterPro" id="IPR043429">
    <property type="entry name" value="ArtM/GltK/GlnP/TcyL/YhdX-like"/>
</dbReference>
<keyword evidence="3 8" id="KW-0813">Transport</keyword>
<comment type="similarity">
    <text evidence="2">Belongs to the binding-protein-dependent transport system permease family. HisMQ subfamily.</text>
</comment>
<evidence type="ECO:0000313" key="10">
    <source>
        <dbReference type="EMBL" id="MCW3476860.1"/>
    </source>
</evidence>
<evidence type="ECO:0000256" key="6">
    <source>
        <dbReference type="ARBA" id="ARBA00022989"/>
    </source>
</evidence>
<evidence type="ECO:0000256" key="8">
    <source>
        <dbReference type="RuleBase" id="RU363032"/>
    </source>
</evidence>
<dbReference type="GO" id="GO:0043190">
    <property type="term" value="C:ATP-binding cassette (ABC) transporter complex"/>
    <property type="evidence" value="ECO:0007669"/>
    <property type="project" value="InterPro"/>
</dbReference>
<keyword evidence="4" id="KW-1003">Cell membrane</keyword>
<evidence type="ECO:0000256" key="2">
    <source>
        <dbReference type="ARBA" id="ARBA00010072"/>
    </source>
</evidence>